<dbReference type="EMBL" id="JAOJ01000002">
    <property type="protein sequence ID" value="EUA71749.1"/>
    <property type="molecule type" value="Genomic_DNA"/>
</dbReference>
<organism evidence="1 2">
    <name type="scientific">Mycobacteroides abscessus subsp. bolletii 1513</name>
    <dbReference type="NCBI Taxonomy" id="1299321"/>
    <lineage>
        <taxon>Bacteria</taxon>
        <taxon>Bacillati</taxon>
        <taxon>Actinomycetota</taxon>
        <taxon>Actinomycetes</taxon>
        <taxon>Mycobacteriales</taxon>
        <taxon>Mycobacteriaceae</taxon>
        <taxon>Mycobacteroides</taxon>
        <taxon>Mycobacteroides abscessus</taxon>
    </lineage>
</organism>
<proteinExistence type="predicted"/>
<evidence type="ECO:0000313" key="1">
    <source>
        <dbReference type="EMBL" id="EUA71749.1"/>
    </source>
</evidence>
<reference evidence="1 2" key="1">
    <citation type="submission" date="2013-12" db="EMBL/GenBank/DDBJ databases">
        <authorList>
            <person name="Zelazny A."/>
            <person name="Olivier K."/>
            <person name="Holland S."/>
            <person name="Lenaerts A."/>
            <person name="Ordway D."/>
            <person name="DeGroote M.A."/>
            <person name="Parker T."/>
            <person name="Sizemore C."/>
            <person name="Tallon L.J."/>
            <person name="Sadzewicz L.K."/>
            <person name="Sengamalay N."/>
            <person name="Fraser C.M."/>
            <person name="Hine E."/>
            <person name="Shefchek K.A."/>
            <person name="Das S.P."/>
            <person name="Tettelin H."/>
        </authorList>
    </citation>
    <scope>NUCLEOTIDE SEQUENCE [LARGE SCALE GENOMIC DNA]</scope>
    <source>
        <strain evidence="1 2">1513</strain>
    </source>
</reference>
<sequence>MEMKMTEVSAENRPGKSAVIEQWIRKVRQHSFVAILKSTATDATGR</sequence>
<comment type="caution">
    <text evidence="1">The sequence shown here is derived from an EMBL/GenBank/DDBJ whole genome shotgun (WGS) entry which is preliminary data.</text>
</comment>
<protein>
    <submittedName>
        <fullName evidence="1">Uncharacterized protein</fullName>
    </submittedName>
</protein>
<dbReference type="PATRIC" id="fig|1299321.3.peg.3123"/>
<dbReference type="AlphaFoldDB" id="X8DTR2"/>
<gene>
    <name evidence="1" type="ORF">I540_3253</name>
</gene>
<accession>X8DTR2</accession>
<dbReference type="Proteomes" id="UP000023351">
    <property type="component" value="Unassembled WGS sequence"/>
</dbReference>
<evidence type="ECO:0000313" key="2">
    <source>
        <dbReference type="Proteomes" id="UP000023351"/>
    </source>
</evidence>
<name>X8DTR2_9MYCO</name>